<protein>
    <submittedName>
        <fullName evidence="1">Uncharacterized protein</fullName>
    </submittedName>
</protein>
<reference evidence="1 2" key="1">
    <citation type="submission" date="2020-07" db="EMBL/GenBank/DDBJ databases">
        <title>Endozoicomonas sp. nov., isolated from sediment.</title>
        <authorList>
            <person name="Gu T."/>
        </authorList>
    </citation>
    <scope>NUCLEOTIDE SEQUENCE [LARGE SCALE GENOMIC DNA]</scope>
    <source>
        <strain evidence="1 2">SM1973</strain>
    </source>
</reference>
<organism evidence="1 2">
    <name type="scientific">Spartinivicinus marinus</name>
    <dbReference type="NCBI Taxonomy" id="2994442"/>
    <lineage>
        <taxon>Bacteria</taxon>
        <taxon>Pseudomonadati</taxon>
        <taxon>Pseudomonadota</taxon>
        <taxon>Gammaproteobacteria</taxon>
        <taxon>Oceanospirillales</taxon>
        <taxon>Zooshikellaceae</taxon>
        <taxon>Spartinivicinus</taxon>
    </lineage>
</organism>
<dbReference type="InterPro" id="IPR024345">
    <property type="entry name" value="DNA_matur_Phage_T7-like"/>
</dbReference>
<sequence length="79" mass="9119">MTDRDVNVLLAQLHKELAEHLLEKLRNGEMKAAELNVARQMLKDNHINEFPSPTSPLAELENKLNEVDPFDPDDVRYTH</sequence>
<dbReference type="RefSeq" id="WP_180572229.1">
    <property type="nucleotide sequence ID" value="NZ_JACCKB010000458.1"/>
</dbReference>
<evidence type="ECO:0000313" key="1">
    <source>
        <dbReference type="EMBL" id="NYZ70380.1"/>
    </source>
</evidence>
<evidence type="ECO:0000313" key="2">
    <source>
        <dbReference type="Proteomes" id="UP000569732"/>
    </source>
</evidence>
<keyword evidence="2" id="KW-1185">Reference proteome</keyword>
<proteinExistence type="predicted"/>
<dbReference type="AlphaFoldDB" id="A0A853I907"/>
<comment type="caution">
    <text evidence="1">The sequence shown here is derived from an EMBL/GenBank/DDBJ whole genome shotgun (WGS) entry which is preliminary data.</text>
</comment>
<accession>A0A853I907</accession>
<name>A0A853I907_9GAMM</name>
<gene>
    <name evidence="1" type="ORF">H0A36_30675</name>
</gene>
<dbReference type="EMBL" id="JACCKB010000458">
    <property type="protein sequence ID" value="NYZ70380.1"/>
    <property type="molecule type" value="Genomic_DNA"/>
</dbReference>
<dbReference type="Pfam" id="PF11123">
    <property type="entry name" value="DNA_Packaging_2"/>
    <property type="match status" value="1"/>
</dbReference>
<dbReference type="Proteomes" id="UP000569732">
    <property type="component" value="Unassembled WGS sequence"/>
</dbReference>